<reference evidence="1" key="1">
    <citation type="journal article" date="2022" name="bioRxiv">
        <title>Sequencing and chromosome-scale assembly of the giantPleurodeles waltlgenome.</title>
        <authorList>
            <person name="Brown T."/>
            <person name="Elewa A."/>
            <person name="Iarovenko S."/>
            <person name="Subramanian E."/>
            <person name="Araus A.J."/>
            <person name="Petzold A."/>
            <person name="Susuki M."/>
            <person name="Suzuki K.-i.T."/>
            <person name="Hayashi T."/>
            <person name="Toyoda A."/>
            <person name="Oliveira C."/>
            <person name="Osipova E."/>
            <person name="Leigh N.D."/>
            <person name="Simon A."/>
            <person name="Yun M.H."/>
        </authorList>
    </citation>
    <scope>NUCLEOTIDE SEQUENCE</scope>
    <source>
        <strain evidence="1">20211129_DDA</strain>
        <tissue evidence="1">Liver</tissue>
    </source>
</reference>
<gene>
    <name evidence="1" type="ORF">NDU88_002253</name>
</gene>
<keyword evidence="2" id="KW-1185">Reference proteome</keyword>
<sequence>MESRRPCGASRGGLSVVKWRRPWTDRPVSSVCAPGSGDTLLSRVERTGGDIAPELRVEAENRGPATRGPEGFPLRTATCMQAAQASSGLVMGHNKSDKHGADGLAPCAQHAQSSSGVPQDLSVSAKLAAHTQKFDDILLSVQGVKSTLESKIDALCIDMGHLGKEHKTLKEHVASTDSEVTELLPPLATATQHVRDLQREVSCLHQRTEGQEGRARHNKIRVVGLPEQEETHNMDLYMEQWLAQTVLQSFFGKSAEGPG</sequence>
<accession>A0AAV7WR41</accession>
<protein>
    <submittedName>
        <fullName evidence="1">Uncharacterized protein</fullName>
    </submittedName>
</protein>
<dbReference type="EMBL" id="JANPWB010000001">
    <property type="protein sequence ID" value="KAJ1214635.1"/>
    <property type="molecule type" value="Genomic_DNA"/>
</dbReference>
<name>A0AAV7WR41_PLEWA</name>
<comment type="caution">
    <text evidence="1">The sequence shown here is derived from an EMBL/GenBank/DDBJ whole genome shotgun (WGS) entry which is preliminary data.</text>
</comment>
<dbReference type="Proteomes" id="UP001066276">
    <property type="component" value="Chromosome 1_1"/>
</dbReference>
<evidence type="ECO:0000313" key="2">
    <source>
        <dbReference type="Proteomes" id="UP001066276"/>
    </source>
</evidence>
<dbReference type="AlphaFoldDB" id="A0AAV7WR41"/>
<organism evidence="1 2">
    <name type="scientific">Pleurodeles waltl</name>
    <name type="common">Iberian ribbed newt</name>
    <dbReference type="NCBI Taxonomy" id="8319"/>
    <lineage>
        <taxon>Eukaryota</taxon>
        <taxon>Metazoa</taxon>
        <taxon>Chordata</taxon>
        <taxon>Craniata</taxon>
        <taxon>Vertebrata</taxon>
        <taxon>Euteleostomi</taxon>
        <taxon>Amphibia</taxon>
        <taxon>Batrachia</taxon>
        <taxon>Caudata</taxon>
        <taxon>Salamandroidea</taxon>
        <taxon>Salamandridae</taxon>
        <taxon>Pleurodelinae</taxon>
        <taxon>Pleurodeles</taxon>
    </lineage>
</organism>
<evidence type="ECO:0000313" key="1">
    <source>
        <dbReference type="EMBL" id="KAJ1214635.1"/>
    </source>
</evidence>
<proteinExistence type="predicted"/>